<evidence type="ECO:0000313" key="1">
    <source>
        <dbReference type="EMBL" id="MEE3716693.1"/>
    </source>
</evidence>
<dbReference type="InterPro" id="IPR010328">
    <property type="entry name" value="DUF928"/>
</dbReference>
<comment type="caution">
    <text evidence="1">The sequence shown here is derived from an EMBL/GenBank/DDBJ whole genome shotgun (WGS) entry which is preliminary data.</text>
</comment>
<dbReference type="RefSeq" id="WP_330483123.1">
    <property type="nucleotide sequence ID" value="NZ_JAZBJZ010000023.1"/>
</dbReference>
<dbReference type="Proteomes" id="UP001333818">
    <property type="component" value="Unassembled WGS sequence"/>
</dbReference>
<proteinExistence type="predicted"/>
<name>A0AAW9Q0F8_9CYAN</name>
<protein>
    <submittedName>
        <fullName evidence="1">DUF928 domain-containing protein</fullName>
    </submittedName>
</protein>
<sequence length="237" mass="25281">MTPILKKLHLQASMGLAGALLVGLCEPGILFANTEQGYVPPAGRSRPQRTQGGGARGCPNAQPVSLQLLIPNDHTARTIAARPTFAWYLSAVPSMPLQFALTETGAAQPIFVKELPVKQAGIMQFTLPPEAAELQVGKEYRWTVSLICNPEHPSQSVYARGWIDRVTPSTELKECLAMATSTVQKASDYAGSGLWYDALAALLDTSASSPDRAKGAALLQSLLHQVGLNETVASKSM</sequence>
<dbReference type="EMBL" id="JAZBJZ010000023">
    <property type="protein sequence ID" value="MEE3716693.1"/>
    <property type="molecule type" value="Genomic_DNA"/>
</dbReference>
<dbReference type="Pfam" id="PF06051">
    <property type="entry name" value="DUF928"/>
    <property type="match status" value="1"/>
</dbReference>
<keyword evidence="2" id="KW-1185">Reference proteome</keyword>
<accession>A0AAW9Q0F8</accession>
<evidence type="ECO:0000313" key="2">
    <source>
        <dbReference type="Proteomes" id="UP001333818"/>
    </source>
</evidence>
<organism evidence="1 2">
    <name type="scientific">Tumidithrix elongata BACA0141</name>
    <dbReference type="NCBI Taxonomy" id="2716417"/>
    <lineage>
        <taxon>Bacteria</taxon>
        <taxon>Bacillati</taxon>
        <taxon>Cyanobacteriota</taxon>
        <taxon>Cyanophyceae</taxon>
        <taxon>Pseudanabaenales</taxon>
        <taxon>Pseudanabaenaceae</taxon>
        <taxon>Tumidithrix</taxon>
        <taxon>Tumidithrix elongata</taxon>
    </lineage>
</organism>
<gene>
    <name evidence="1" type="ORF">V2H45_08045</name>
</gene>
<dbReference type="AlphaFoldDB" id="A0AAW9Q0F8"/>
<reference evidence="1" key="1">
    <citation type="submission" date="2024-01" db="EMBL/GenBank/DDBJ databases">
        <title>Bank of Algae and Cyanobacteria of the Azores (BACA) strain genomes.</title>
        <authorList>
            <person name="Luz R."/>
            <person name="Cordeiro R."/>
            <person name="Fonseca A."/>
            <person name="Goncalves V."/>
        </authorList>
    </citation>
    <scope>NUCLEOTIDE SEQUENCE</scope>
    <source>
        <strain evidence="1">BACA0141</strain>
    </source>
</reference>